<evidence type="ECO:0000256" key="2">
    <source>
        <dbReference type="RuleBase" id="RU362039"/>
    </source>
</evidence>
<dbReference type="Gene3D" id="3.60.21.10">
    <property type="match status" value="1"/>
</dbReference>
<dbReference type="NCBIfam" id="TIGR00040">
    <property type="entry name" value="yfcE"/>
    <property type="match status" value="1"/>
</dbReference>
<keyword evidence="2" id="KW-0479">Metal-binding</keyword>
<proteinExistence type="inferred from homology"/>
<protein>
    <recommendedName>
        <fullName evidence="2">Phosphoesterase</fullName>
        <ecNumber evidence="2">3.1.4.-</ecNumber>
    </recommendedName>
</protein>
<dbReference type="EC" id="3.1.4.-" evidence="2"/>
<dbReference type="PANTHER" id="PTHR11124">
    <property type="entry name" value="VACUOLAR SORTING PROTEIN VPS29"/>
    <property type="match status" value="1"/>
</dbReference>
<dbReference type="InterPro" id="IPR024654">
    <property type="entry name" value="Calcineurin-like_PHP_lpxH"/>
</dbReference>
<evidence type="ECO:0000313" key="5">
    <source>
        <dbReference type="Proteomes" id="UP000199008"/>
    </source>
</evidence>
<gene>
    <name evidence="4" type="ORF">SAMN05216216_11845</name>
</gene>
<evidence type="ECO:0000259" key="3">
    <source>
        <dbReference type="Pfam" id="PF12850"/>
    </source>
</evidence>
<comment type="similarity">
    <text evidence="1 2">Belongs to the metallophosphoesterase superfamily. YfcE family.</text>
</comment>
<name>A0A1G9GPG2_9BACL</name>
<feature type="domain" description="Calcineurin-like phosphoesterase" evidence="3">
    <location>
        <begin position="1"/>
        <end position="141"/>
    </location>
</feature>
<evidence type="ECO:0000313" key="4">
    <source>
        <dbReference type="EMBL" id="SDL02581.1"/>
    </source>
</evidence>
<accession>A0A1G9GPG2</accession>
<dbReference type="Pfam" id="PF12850">
    <property type="entry name" value="Metallophos_2"/>
    <property type="match status" value="1"/>
</dbReference>
<dbReference type="EMBL" id="FNFY01000018">
    <property type="protein sequence ID" value="SDL02581.1"/>
    <property type="molecule type" value="Genomic_DNA"/>
</dbReference>
<dbReference type="GO" id="GO:0046872">
    <property type="term" value="F:metal ion binding"/>
    <property type="evidence" value="ECO:0007669"/>
    <property type="project" value="UniProtKB-KW"/>
</dbReference>
<dbReference type="RefSeq" id="WP_092987058.1">
    <property type="nucleotide sequence ID" value="NZ_FNFY01000018.1"/>
</dbReference>
<dbReference type="Proteomes" id="UP000199008">
    <property type="component" value="Unassembled WGS sequence"/>
</dbReference>
<dbReference type="SUPFAM" id="SSF56300">
    <property type="entry name" value="Metallo-dependent phosphatases"/>
    <property type="match status" value="1"/>
</dbReference>
<sequence>MKVLIVSDNHGEDEIVQSALDHNPGDLNIHLGDSEFTFDNPELEKFNKVRGNVDDDSRFPVEAHDEESNIFLTHGHLYNIKGDREVLSDRALEFEAKYALYGHSHIALAENVNGVFCINPGSISLPKGEWEASYCVLDTEKDTVQYFNRAHEKFEEVNLLDL</sequence>
<reference evidence="5" key="1">
    <citation type="submission" date="2016-10" db="EMBL/GenBank/DDBJ databases">
        <authorList>
            <person name="Varghese N."/>
            <person name="Submissions S."/>
        </authorList>
    </citation>
    <scope>NUCLEOTIDE SEQUENCE [LARGE SCALE GENOMIC DNA]</scope>
    <source>
        <strain evidence="5">CGMCC 1.8895</strain>
    </source>
</reference>
<dbReference type="OrthoDB" id="9800565at2"/>
<dbReference type="AlphaFoldDB" id="A0A1G9GPG2"/>
<dbReference type="STRING" id="576118.SAMN05216216_11845"/>
<dbReference type="InterPro" id="IPR029052">
    <property type="entry name" value="Metallo-depent_PP-like"/>
</dbReference>
<evidence type="ECO:0000256" key="1">
    <source>
        <dbReference type="ARBA" id="ARBA00008950"/>
    </source>
</evidence>
<dbReference type="GO" id="GO:0016787">
    <property type="term" value="F:hydrolase activity"/>
    <property type="evidence" value="ECO:0007669"/>
    <property type="project" value="UniProtKB-UniRule"/>
</dbReference>
<keyword evidence="5" id="KW-1185">Reference proteome</keyword>
<comment type="cofactor">
    <cofactor evidence="2">
        <name>a divalent metal cation</name>
        <dbReference type="ChEBI" id="CHEBI:60240"/>
    </cofactor>
</comment>
<organism evidence="4 5">
    <name type="scientific">Lacicoccus qingdaonensis</name>
    <dbReference type="NCBI Taxonomy" id="576118"/>
    <lineage>
        <taxon>Bacteria</taxon>
        <taxon>Bacillati</taxon>
        <taxon>Bacillota</taxon>
        <taxon>Bacilli</taxon>
        <taxon>Bacillales</taxon>
        <taxon>Salinicoccaceae</taxon>
        <taxon>Lacicoccus</taxon>
    </lineage>
</organism>
<dbReference type="InterPro" id="IPR000979">
    <property type="entry name" value="Phosphodiesterase_MJ0936/Vps29"/>
</dbReference>